<keyword evidence="2" id="KW-0597">Phosphoprotein</keyword>
<feature type="compositionally biased region" description="Basic residues" evidence="6">
    <location>
        <begin position="19"/>
        <end position="32"/>
    </location>
</feature>
<evidence type="ECO:0000256" key="2">
    <source>
        <dbReference type="ARBA" id="ARBA00022553"/>
    </source>
</evidence>
<feature type="region of interest" description="Disordered" evidence="6">
    <location>
        <begin position="178"/>
        <end position="233"/>
    </location>
</feature>
<feature type="region of interest" description="Disordered" evidence="6">
    <location>
        <begin position="1"/>
        <end position="78"/>
    </location>
</feature>
<name>A0A1J8QB28_9AGAM</name>
<evidence type="ECO:0000313" key="8">
    <source>
        <dbReference type="Proteomes" id="UP000183567"/>
    </source>
</evidence>
<dbReference type="STRING" id="180088.A0A1J8QB28"/>
<dbReference type="AlphaFoldDB" id="A0A1J8QB28"/>
<accession>A0A1J8QB28</accession>
<dbReference type="GO" id="GO:0005634">
    <property type="term" value="C:nucleus"/>
    <property type="evidence" value="ECO:0007669"/>
    <property type="project" value="UniProtKB-SubCell"/>
</dbReference>
<protein>
    <submittedName>
        <fullName evidence="7">Uncharacterized protein</fullName>
    </submittedName>
</protein>
<feature type="compositionally biased region" description="Basic and acidic residues" evidence="6">
    <location>
        <begin position="203"/>
        <end position="218"/>
    </location>
</feature>
<feature type="compositionally biased region" description="Basic and acidic residues" evidence="6">
    <location>
        <begin position="181"/>
        <end position="195"/>
    </location>
</feature>
<dbReference type="PANTHER" id="PTHR15263:SF1">
    <property type="entry name" value="NF-KAPPA-B INHIBITOR-LIKE PROTEIN 1"/>
    <property type="match status" value="1"/>
</dbReference>
<gene>
    <name evidence="7" type="ORF">AZE42_05227</name>
</gene>
<dbReference type="PANTHER" id="PTHR15263">
    <property type="entry name" value="I-KAPPA-B-LIKE PROTEIN IKBL"/>
    <property type="match status" value="1"/>
</dbReference>
<keyword evidence="3" id="KW-0677">Repeat</keyword>
<keyword evidence="8" id="KW-1185">Reference proteome</keyword>
<evidence type="ECO:0000256" key="5">
    <source>
        <dbReference type="ARBA" id="ARBA00023242"/>
    </source>
</evidence>
<dbReference type="EMBL" id="LVVM01001304">
    <property type="protein sequence ID" value="OJA18862.1"/>
    <property type="molecule type" value="Genomic_DNA"/>
</dbReference>
<evidence type="ECO:0000256" key="6">
    <source>
        <dbReference type="SAM" id="MobiDB-lite"/>
    </source>
</evidence>
<dbReference type="Proteomes" id="UP000183567">
    <property type="component" value="Unassembled WGS sequence"/>
</dbReference>
<evidence type="ECO:0000256" key="1">
    <source>
        <dbReference type="ARBA" id="ARBA00004123"/>
    </source>
</evidence>
<comment type="caution">
    <text evidence="7">The sequence shown here is derived from an EMBL/GenBank/DDBJ whole genome shotgun (WGS) entry which is preliminary data.</text>
</comment>
<feature type="compositionally biased region" description="Basic and acidic residues" evidence="6">
    <location>
        <begin position="9"/>
        <end position="18"/>
    </location>
</feature>
<evidence type="ECO:0000313" key="7">
    <source>
        <dbReference type="EMBL" id="OJA18862.1"/>
    </source>
</evidence>
<organism evidence="7 8">
    <name type="scientific">Rhizopogon vesiculosus</name>
    <dbReference type="NCBI Taxonomy" id="180088"/>
    <lineage>
        <taxon>Eukaryota</taxon>
        <taxon>Fungi</taxon>
        <taxon>Dikarya</taxon>
        <taxon>Basidiomycota</taxon>
        <taxon>Agaricomycotina</taxon>
        <taxon>Agaricomycetes</taxon>
        <taxon>Agaricomycetidae</taxon>
        <taxon>Boletales</taxon>
        <taxon>Suillineae</taxon>
        <taxon>Rhizopogonaceae</taxon>
        <taxon>Rhizopogon</taxon>
    </lineage>
</organism>
<keyword evidence="5" id="KW-0539">Nucleus</keyword>
<proteinExistence type="predicted"/>
<keyword evidence="4" id="KW-0040">ANK repeat</keyword>
<comment type="subcellular location">
    <subcellularLocation>
        <location evidence="1">Nucleus</location>
    </subcellularLocation>
</comment>
<dbReference type="OrthoDB" id="412109at2759"/>
<evidence type="ECO:0000256" key="4">
    <source>
        <dbReference type="ARBA" id="ARBA00023043"/>
    </source>
</evidence>
<evidence type="ECO:0000256" key="3">
    <source>
        <dbReference type="ARBA" id="ARBA00022737"/>
    </source>
</evidence>
<reference evidence="7 8" key="1">
    <citation type="submission" date="2016-03" db="EMBL/GenBank/DDBJ databases">
        <title>Comparative genomics of the ectomycorrhizal sister species Rhizopogon vinicolor and Rhizopogon vesiculosus (Basidiomycota: Boletales) reveals a divergence of the mating type B locus.</title>
        <authorList>
            <person name="Mujic A.B."/>
            <person name="Kuo A."/>
            <person name="Tritt A."/>
            <person name="Lipzen A."/>
            <person name="Chen C."/>
            <person name="Johnson J."/>
            <person name="Sharma A."/>
            <person name="Barry K."/>
            <person name="Grigoriev I.V."/>
            <person name="Spatafora J.W."/>
        </authorList>
    </citation>
    <scope>NUCLEOTIDE SEQUENCE [LARGE SCALE GENOMIC DNA]</scope>
    <source>
        <strain evidence="7 8">AM-OR11-056</strain>
    </source>
</reference>
<dbReference type="InterPro" id="IPR038753">
    <property type="entry name" value="NFKBIL1"/>
</dbReference>
<dbReference type="GO" id="GO:0043124">
    <property type="term" value="P:negative regulation of canonical NF-kappaB signal transduction"/>
    <property type="evidence" value="ECO:0007669"/>
    <property type="project" value="InterPro"/>
</dbReference>
<sequence length="371" mass="43314">MGKLHLKRTPAEEAERALRKARKAARRSRKRSHLSDGMGEDGESSPRRGRNVTDSYLDEDVYGPPPPPSSSSMHKPDYDAILNELEDARFREKMWDALGDDERLDGIDARFNDYAHVPNRWRTNAARDGVPTDQRDVDPRFMDDDEYAEWVRDGMWRFVSQIRVVPCNCIEEAHRRRKHAQQYEEEARKKAEQAARRARKKEMKAETARLEKTVEERRKQKRKEREKRREEDARAEYDRRWKDLLDPNTQHHSSLSFEDVPWPLFAPTTHSDAADLDSFSIALEHFTATAISAFLIPVSANLALVQDAGASRPTFIHEKKEKKEKLREAMLRFHPDKFEGRIMRKVVETDKDRVREAVGQVARVINTLMEE</sequence>